<evidence type="ECO:0000256" key="2">
    <source>
        <dbReference type="SAM" id="Phobius"/>
    </source>
</evidence>
<reference evidence="3 4" key="1">
    <citation type="journal article" date="2018" name="Mol. Biol. Evol.">
        <title>Analysis of the draft genome of the red seaweed Gracilariopsis chorda provides insights into genome size evolution in Rhodophyta.</title>
        <authorList>
            <person name="Lee J."/>
            <person name="Yang E.C."/>
            <person name="Graf L."/>
            <person name="Yang J.H."/>
            <person name="Qiu H."/>
            <person name="Zel Zion U."/>
            <person name="Chan C.X."/>
            <person name="Stephens T.G."/>
            <person name="Weber A.P.M."/>
            <person name="Boo G.H."/>
            <person name="Boo S.M."/>
            <person name="Kim K.M."/>
            <person name="Shin Y."/>
            <person name="Jung M."/>
            <person name="Lee S.J."/>
            <person name="Yim H.S."/>
            <person name="Lee J.H."/>
            <person name="Bhattacharya D."/>
            <person name="Yoon H.S."/>
        </authorList>
    </citation>
    <scope>NUCLEOTIDE SEQUENCE [LARGE SCALE GENOMIC DNA]</scope>
    <source>
        <strain evidence="3 4">SKKU-2015</strain>
        <tissue evidence="3">Whole body</tissue>
    </source>
</reference>
<evidence type="ECO:0000313" key="4">
    <source>
        <dbReference type="Proteomes" id="UP000247409"/>
    </source>
</evidence>
<gene>
    <name evidence="3" type="ORF">BWQ96_07222</name>
</gene>
<keyword evidence="4" id="KW-1185">Reference proteome</keyword>
<feature type="compositionally biased region" description="Polar residues" evidence="1">
    <location>
        <begin position="295"/>
        <end position="320"/>
    </location>
</feature>
<feature type="transmembrane region" description="Helical" evidence="2">
    <location>
        <begin position="156"/>
        <end position="176"/>
    </location>
</feature>
<protein>
    <submittedName>
        <fullName evidence="3">Uncharacterized protein</fullName>
    </submittedName>
</protein>
<evidence type="ECO:0000313" key="3">
    <source>
        <dbReference type="EMBL" id="PXF43025.1"/>
    </source>
</evidence>
<evidence type="ECO:0000256" key="1">
    <source>
        <dbReference type="SAM" id="MobiDB-lite"/>
    </source>
</evidence>
<feature type="transmembrane region" description="Helical" evidence="2">
    <location>
        <begin position="188"/>
        <end position="208"/>
    </location>
</feature>
<keyword evidence="2" id="KW-1133">Transmembrane helix</keyword>
<proteinExistence type="predicted"/>
<keyword evidence="2" id="KW-0472">Membrane</keyword>
<accession>A0A2V3ILR6</accession>
<organism evidence="3 4">
    <name type="scientific">Gracilariopsis chorda</name>
    <dbReference type="NCBI Taxonomy" id="448386"/>
    <lineage>
        <taxon>Eukaryota</taxon>
        <taxon>Rhodophyta</taxon>
        <taxon>Florideophyceae</taxon>
        <taxon>Rhodymeniophycidae</taxon>
        <taxon>Gracilariales</taxon>
        <taxon>Gracilariaceae</taxon>
        <taxon>Gracilariopsis</taxon>
    </lineage>
</organism>
<name>A0A2V3ILR6_9FLOR</name>
<feature type="region of interest" description="Disordered" evidence="1">
    <location>
        <begin position="283"/>
        <end position="320"/>
    </location>
</feature>
<comment type="caution">
    <text evidence="3">The sequence shown here is derived from an EMBL/GenBank/DDBJ whole genome shotgun (WGS) entry which is preliminary data.</text>
</comment>
<keyword evidence="2" id="KW-0812">Transmembrane</keyword>
<dbReference type="EMBL" id="NBIV01000140">
    <property type="protein sequence ID" value="PXF43025.1"/>
    <property type="molecule type" value="Genomic_DNA"/>
</dbReference>
<sequence length="320" mass="35234">MNTNITSAVEIESMRFAAQREVFLSHRCALCAPFIGQKQIFWSVTTQRNSQSTSRKLSVSMLDRFFTYPTAHKSRSAPCDAGLSFAVYGYGENVMLSILQYLARWLSHTLATVPRARPFHFRLFVVPTSLVRLSSFSSVRSFRSVIIMVEFDTDMLFTMLYGLVALYNAAIFGNLAEVCDLSALCPSRAKAALAFAVLVFIISAIMFGGMMLRLSFLDRVHMLATPVLFALNTVVAATGISPRLVGRESPVSSQLAWWSETICFILVIIAFLDLSRPAPAKPGLETTMAPEPEMNHTSPTPQGPVQYQPAVSPTGTAPEV</sequence>
<dbReference type="Proteomes" id="UP000247409">
    <property type="component" value="Unassembled WGS sequence"/>
</dbReference>
<feature type="transmembrane region" description="Helical" evidence="2">
    <location>
        <begin position="220"/>
        <end position="240"/>
    </location>
</feature>
<dbReference type="AlphaFoldDB" id="A0A2V3ILR6"/>
<feature type="transmembrane region" description="Helical" evidence="2">
    <location>
        <begin position="255"/>
        <end position="274"/>
    </location>
</feature>